<accession>Q1IPF9</accession>
<dbReference type="AlphaFoldDB" id="Q1IPF9"/>
<sequence length="199" mass="22178">MGYYIRVLGTKVDAIPIDLMRSAAEPAVIKIEKQSREANWTQVVLSHADGQEIALIERNDVVSGELGAEEIQELMEEVQQYKPASAVAWLREFLPRVRVIYAFQLLSGTDVNDGWTSLHALYSKIWNRAGGILQADGEGFSDEDGYTILWQFSEDATGEWNVGTRRPDGGFVHYAIELGNPKHRSAFLEGEIPKGVKLA</sequence>
<name>Q1IPF9_KORVE</name>
<dbReference type="EMBL" id="CP000360">
    <property type="protein sequence ID" value="ABF41241.1"/>
    <property type="molecule type" value="Genomic_DNA"/>
</dbReference>
<dbReference type="eggNOG" id="ENOG5032VK4">
    <property type="taxonomic scope" value="Bacteria"/>
</dbReference>
<proteinExistence type="predicted"/>
<dbReference type="OrthoDB" id="116715at2"/>
<protein>
    <submittedName>
        <fullName evidence="1">Uncharacterized protein</fullName>
    </submittedName>
</protein>
<dbReference type="HOGENOM" id="CLU_1370648_0_0_0"/>
<reference evidence="1 2" key="1">
    <citation type="journal article" date="2009" name="Appl. Environ. Microbiol.">
        <title>Three genomes from the phylum Acidobacteria provide insight into the lifestyles of these microorganisms in soils.</title>
        <authorList>
            <person name="Ward N.L."/>
            <person name="Challacombe J.F."/>
            <person name="Janssen P.H."/>
            <person name="Henrissat B."/>
            <person name="Coutinho P.M."/>
            <person name="Wu M."/>
            <person name="Xie G."/>
            <person name="Haft D.H."/>
            <person name="Sait M."/>
            <person name="Badger J."/>
            <person name="Barabote R.D."/>
            <person name="Bradley B."/>
            <person name="Brettin T.S."/>
            <person name="Brinkac L.M."/>
            <person name="Bruce D."/>
            <person name="Creasy T."/>
            <person name="Daugherty S.C."/>
            <person name="Davidsen T.M."/>
            <person name="DeBoy R.T."/>
            <person name="Detter J.C."/>
            <person name="Dodson R.J."/>
            <person name="Durkin A.S."/>
            <person name="Ganapathy A."/>
            <person name="Gwinn-Giglio M."/>
            <person name="Han C.S."/>
            <person name="Khouri H."/>
            <person name="Kiss H."/>
            <person name="Kothari S.P."/>
            <person name="Madupu R."/>
            <person name="Nelson K.E."/>
            <person name="Nelson W.C."/>
            <person name="Paulsen I."/>
            <person name="Penn K."/>
            <person name="Ren Q."/>
            <person name="Rosovitz M.J."/>
            <person name="Selengut J.D."/>
            <person name="Shrivastava S."/>
            <person name="Sullivan S.A."/>
            <person name="Tapia R."/>
            <person name="Thompson L.S."/>
            <person name="Watkins K.L."/>
            <person name="Yang Q."/>
            <person name="Yu C."/>
            <person name="Zafar N."/>
            <person name="Zhou L."/>
            <person name="Kuske C.R."/>
        </authorList>
    </citation>
    <scope>NUCLEOTIDE SEQUENCE [LARGE SCALE GENOMIC DNA]</scope>
    <source>
        <strain evidence="1 2">Ellin345</strain>
    </source>
</reference>
<organism evidence="1 2">
    <name type="scientific">Koribacter versatilis (strain Ellin345)</name>
    <dbReference type="NCBI Taxonomy" id="204669"/>
    <lineage>
        <taxon>Bacteria</taxon>
        <taxon>Pseudomonadati</taxon>
        <taxon>Acidobacteriota</taxon>
        <taxon>Terriglobia</taxon>
        <taxon>Terriglobales</taxon>
        <taxon>Candidatus Korobacteraceae</taxon>
        <taxon>Candidatus Korobacter</taxon>
    </lineage>
</organism>
<gene>
    <name evidence="1" type="ordered locus">Acid345_2240</name>
</gene>
<dbReference type="EnsemblBacteria" id="ABF41241">
    <property type="protein sequence ID" value="ABF41241"/>
    <property type="gene ID" value="Acid345_2240"/>
</dbReference>
<dbReference type="KEGG" id="aba:Acid345_2240"/>
<evidence type="ECO:0000313" key="2">
    <source>
        <dbReference type="Proteomes" id="UP000002432"/>
    </source>
</evidence>
<keyword evidence="2" id="KW-1185">Reference proteome</keyword>
<evidence type="ECO:0000313" key="1">
    <source>
        <dbReference type="EMBL" id="ABF41241.1"/>
    </source>
</evidence>
<dbReference type="RefSeq" id="WP_011523042.1">
    <property type="nucleotide sequence ID" value="NC_008009.1"/>
</dbReference>
<dbReference type="Proteomes" id="UP000002432">
    <property type="component" value="Chromosome"/>
</dbReference>